<dbReference type="InterPro" id="IPR001245">
    <property type="entry name" value="Ser-Thr/Tyr_kinase_cat_dom"/>
</dbReference>
<sequence length="502" mass="57032">MDFGDQSRSLDSSSDREIILNIKSQLYGNCSDCKQQRTAAAWCETCDIAILKENFRNWTSGNPSIDEFIRYTQLTANENMDYLEWIDFNQFDLVKNTNKRGAFSSIYSAIWMEGPRWNLDEEAEVWSRNGPIKVILKRLDNSHNMSQEFINQLRKYHKCLQSGALADCFGITKDPTSCYMFVLRYYKNGNLYSYLEESMGIICWRDIVDMLWSISAGLNVIHELGLVHGHLHGGNILVENEMDSIDAKIADTGLHGPVDKSVSSQQIYGVLPFVAPEILDGNSTPTKESDIYSFGMIMWMLSAATRPYYDKPHDKQLIQEIYSGLRPSVVGGTPPVYSRLMLQCLDGNPSNRPTASQLYDCFGNWISEICDNPDPSDLSNQFDAAEEVKFSNLENLDFDKSQCHEKAIYFSRPLEFSDSNNPFFCGKIMKGSGTIVKISRVLNYPYSQGFRKEYKVEEATKNQTDKPNNLKGNREHKGYKAIFTGPYIEVTHPGPVKRGGNL</sequence>
<dbReference type="VEuPathDB" id="FungiDB:RhiirA1_471778"/>
<reference evidence="2 3" key="1">
    <citation type="submission" date="2015-10" db="EMBL/GenBank/DDBJ databases">
        <title>Genome analyses suggest a sexual origin of heterokaryosis in a supposedly ancient asexual fungus.</title>
        <authorList>
            <person name="Ropars J."/>
            <person name="Sedzielewska K."/>
            <person name="Noel J."/>
            <person name="Charron P."/>
            <person name="Farinelli L."/>
            <person name="Marton T."/>
            <person name="Kruger M."/>
            <person name="Pelin A."/>
            <person name="Brachmann A."/>
            <person name="Corradi N."/>
        </authorList>
    </citation>
    <scope>NUCLEOTIDE SEQUENCE [LARGE SCALE GENOMIC DNA]</scope>
    <source>
        <strain evidence="2 3">A4</strain>
    </source>
</reference>
<feature type="domain" description="Protein kinase" evidence="1">
    <location>
        <begin position="92"/>
        <end position="366"/>
    </location>
</feature>
<keyword evidence="3" id="KW-1185">Reference proteome</keyword>
<dbReference type="Proteomes" id="UP000234323">
    <property type="component" value="Unassembled WGS sequence"/>
</dbReference>
<proteinExistence type="predicted"/>
<dbReference type="InterPro" id="IPR051681">
    <property type="entry name" value="Ser/Thr_Kinases-Pseudokinases"/>
</dbReference>
<keyword evidence="2" id="KW-0418">Kinase</keyword>
<dbReference type="VEuPathDB" id="FungiDB:RhiirFUN_024899"/>
<organism evidence="2 3">
    <name type="scientific">Rhizophagus irregularis</name>
    <dbReference type="NCBI Taxonomy" id="588596"/>
    <lineage>
        <taxon>Eukaryota</taxon>
        <taxon>Fungi</taxon>
        <taxon>Fungi incertae sedis</taxon>
        <taxon>Mucoromycota</taxon>
        <taxon>Glomeromycotina</taxon>
        <taxon>Glomeromycetes</taxon>
        <taxon>Glomerales</taxon>
        <taxon>Glomeraceae</taxon>
        <taxon>Rhizophagus</taxon>
    </lineage>
</organism>
<dbReference type="PROSITE" id="PS50011">
    <property type="entry name" value="PROTEIN_KINASE_DOM"/>
    <property type="match status" value="1"/>
</dbReference>
<dbReference type="Gene3D" id="1.10.510.10">
    <property type="entry name" value="Transferase(Phosphotransferase) domain 1"/>
    <property type="match status" value="1"/>
</dbReference>
<dbReference type="Pfam" id="PF07714">
    <property type="entry name" value="PK_Tyr_Ser-Thr"/>
    <property type="match status" value="1"/>
</dbReference>
<dbReference type="EMBL" id="LLXI01000640">
    <property type="protein sequence ID" value="PKY48411.1"/>
    <property type="molecule type" value="Genomic_DNA"/>
</dbReference>
<evidence type="ECO:0000259" key="1">
    <source>
        <dbReference type="PROSITE" id="PS50011"/>
    </source>
</evidence>
<dbReference type="InterPro" id="IPR000719">
    <property type="entry name" value="Prot_kinase_dom"/>
</dbReference>
<accession>A0A2I1GP33</accession>
<dbReference type="VEuPathDB" id="FungiDB:FUN_025504"/>
<dbReference type="SUPFAM" id="SSF56112">
    <property type="entry name" value="Protein kinase-like (PK-like)"/>
    <property type="match status" value="1"/>
</dbReference>
<dbReference type="GO" id="GO:0004674">
    <property type="term" value="F:protein serine/threonine kinase activity"/>
    <property type="evidence" value="ECO:0007669"/>
    <property type="project" value="TreeGrafter"/>
</dbReference>
<dbReference type="GO" id="GO:0005524">
    <property type="term" value="F:ATP binding"/>
    <property type="evidence" value="ECO:0007669"/>
    <property type="project" value="InterPro"/>
</dbReference>
<gene>
    <name evidence="2" type="ORF">RhiirA4_464001</name>
</gene>
<comment type="caution">
    <text evidence="2">The sequence shown here is derived from an EMBL/GenBank/DDBJ whole genome shotgun (WGS) entry which is preliminary data.</text>
</comment>
<dbReference type="PANTHER" id="PTHR44329">
    <property type="entry name" value="SERINE/THREONINE-PROTEIN KINASE TNNI3K-RELATED"/>
    <property type="match status" value="1"/>
</dbReference>
<dbReference type="VEuPathDB" id="FungiDB:RhiirFUN_024900"/>
<protein>
    <submittedName>
        <fullName evidence="2">Kinase-like protein</fullName>
    </submittedName>
</protein>
<dbReference type="VEuPathDB" id="FungiDB:FUN_025503"/>
<evidence type="ECO:0000313" key="2">
    <source>
        <dbReference type="EMBL" id="PKY48411.1"/>
    </source>
</evidence>
<dbReference type="AlphaFoldDB" id="A0A2I1GP33"/>
<name>A0A2I1GP33_9GLOM</name>
<evidence type="ECO:0000313" key="3">
    <source>
        <dbReference type="Proteomes" id="UP000234323"/>
    </source>
</evidence>
<keyword evidence="2" id="KW-0808">Transferase</keyword>
<dbReference type="InterPro" id="IPR011009">
    <property type="entry name" value="Kinase-like_dom_sf"/>
</dbReference>